<dbReference type="RefSeq" id="WP_369205868.1">
    <property type="nucleotide sequence ID" value="NZ_JBFNXQ010000025.1"/>
</dbReference>
<sequence length="219" mass="23485">MTRTRLTRTLLRTGVPVAALATVVATAGTASADPYAYNAYDTDSNGYHDAYAFDDSGDGYEDTWAIDWDENGLVEQVAVDTDLDGWADTFAFDSDEDGYVEEVGVDTTHNALPDVWGADSDRDGLVDVVAYDTDDDGYADWSEPATSTSHGYASVSYVFAEADGWLYWETTVEYGYGLASDEAVVDSGILSLTGGEPAVPAQMDDEPGALVAEALRTLF</sequence>
<protein>
    <submittedName>
        <fullName evidence="2">Uncharacterized protein</fullName>
    </submittedName>
</protein>
<keyword evidence="1" id="KW-0732">Signal</keyword>
<gene>
    <name evidence="2" type="ORF">ABQ292_10175</name>
</gene>
<proteinExistence type="predicted"/>
<comment type="caution">
    <text evidence="2">The sequence shown here is derived from an EMBL/GenBank/DDBJ whole genome shotgun (WGS) entry which is preliminary data.</text>
</comment>
<dbReference type="EMBL" id="JBFNXQ010000025">
    <property type="protein sequence ID" value="MEX5718726.1"/>
    <property type="molecule type" value="Genomic_DNA"/>
</dbReference>
<evidence type="ECO:0000256" key="1">
    <source>
        <dbReference type="SAM" id="SignalP"/>
    </source>
</evidence>
<accession>A0ABV3XE88</accession>
<dbReference type="InterPro" id="IPR028974">
    <property type="entry name" value="TSP_type-3_rpt"/>
</dbReference>
<feature type="chain" id="PRO_5046671967" evidence="1">
    <location>
        <begin position="33"/>
        <end position="219"/>
    </location>
</feature>
<dbReference type="Proteomes" id="UP001560045">
    <property type="component" value="Unassembled WGS sequence"/>
</dbReference>
<keyword evidence="3" id="KW-1185">Reference proteome</keyword>
<evidence type="ECO:0000313" key="3">
    <source>
        <dbReference type="Proteomes" id="UP001560045"/>
    </source>
</evidence>
<feature type="signal peptide" evidence="1">
    <location>
        <begin position="1"/>
        <end position="32"/>
    </location>
</feature>
<name>A0ABV3XE88_9ACTN</name>
<organism evidence="2 3">
    <name type="scientific">Geodermatophilus maliterrae</name>
    <dbReference type="NCBI Taxonomy" id="3162531"/>
    <lineage>
        <taxon>Bacteria</taxon>
        <taxon>Bacillati</taxon>
        <taxon>Actinomycetota</taxon>
        <taxon>Actinomycetes</taxon>
        <taxon>Geodermatophilales</taxon>
        <taxon>Geodermatophilaceae</taxon>
        <taxon>Geodermatophilus</taxon>
    </lineage>
</organism>
<reference evidence="2 3" key="1">
    <citation type="submission" date="2024-06" db="EMBL/GenBank/DDBJ databases">
        <title>Draft genome sequence of Geodermatophilus badlandi, a novel member of the Geodermatophilaceae isolated from badland sedimentary rocks in the Red desert, Wyoming, USA.</title>
        <authorList>
            <person name="Ben Tekaya S."/>
            <person name="Nouioui I."/>
            <person name="Flores G.M."/>
            <person name="Shaal M.N."/>
            <person name="Bredoire F."/>
            <person name="Basile F."/>
            <person name="Van Diepen L."/>
            <person name="Ward N.L."/>
        </authorList>
    </citation>
    <scope>NUCLEOTIDE SEQUENCE [LARGE SCALE GENOMIC DNA]</scope>
    <source>
        <strain evidence="2 3">WL48A</strain>
    </source>
</reference>
<dbReference type="SUPFAM" id="SSF103647">
    <property type="entry name" value="TSP type-3 repeat"/>
    <property type="match status" value="1"/>
</dbReference>
<evidence type="ECO:0000313" key="2">
    <source>
        <dbReference type="EMBL" id="MEX5718726.1"/>
    </source>
</evidence>